<dbReference type="Proteomes" id="UP000018144">
    <property type="component" value="Unassembled WGS sequence"/>
</dbReference>
<dbReference type="AlphaFoldDB" id="U4L4A9"/>
<evidence type="ECO:0000313" key="3">
    <source>
        <dbReference type="Proteomes" id="UP000018144"/>
    </source>
</evidence>
<proteinExistence type="predicted"/>
<evidence type="ECO:0000313" key="2">
    <source>
        <dbReference type="EMBL" id="CCX11739.1"/>
    </source>
</evidence>
<name>U4L4A9_PYROM</name>
<reference evidence="2 3" key="1">
    <citation type="journal article" date="2013" name="PLoS Genet.">
        <title>The genome and development-dependent transcriptomes of Pyronema confluens: a window into fungal evolution.</title>
        <authorList>
            <person name="Traeger S."/>
            <person name="Altegoer F."/>
            <person name="Freitag M."/>
            <person name="Gabaldon T."/>
            <person name="Kempken F."/>
            <person name="Kumar A."/>
            <person name="Marcet-Houben M."/>
            <person name="Poggeler S."/>
            <person name="Stajich J.E."/>
            <person name="Nowrousian M."/>
        </authorList>
    </citation>
    <scope>NUCLEOTIDE SEQUENCE [LARGE SCALE GENOMIC DNA]</scope>
    <source>
        <strain evidence="3">CBS 100304</strain>
        <tissue evidence="2">Vegetative mycelium</tissue>
    </source>
</reference>
<gene>
    <name evidence="2" type="ORF">PCON_11333</name>
</gene>
<feature type="region of interest" description="Disordered" evidence="1">
    <location>
        <begin position="32"/>
        <end position="83"/>
    </location>
</feature>
<evidence type="ECO:0000256" key="1">
    <source>
        <dbReference type="SAM" id="MobiDB-lite"/>
    </source>
</evidence>
<dbReference type="EMBL" id="HF935642">
    <property type="protein sequence ID" value="CCX11739.1"/>
    <property type="molecule type" value="Genomic_DNA"/>
</dbReference>
<sequence>MRTVRASVEDLLAELNLQRVDNEGFDVTITLPDDESEVDTGNHEEAVDDNVPSHHSNYDNSDDENESEIPSIPSEEKEGIKLQTPALRTTRSVLLLGSRAIHVLFKATGPIRHLSTTNTTPRCSCLALRFAKIQIHDFCIKNM</sequence>
<keyword evidence="3" id="KW-1185">Reference proteome</keyword>
<accession>U4L4A9</accession>
<organism evidence="2 3">
    <name type="scientific">Pyronema omphalodes (strain CBS 100304)</name>
    <name type="common">Pyronema confluens</name>
    <dbReference type="NCBI Taxonomy" id="1076935"/>
    <lineage>
        <taxon>Eukaryota</taxon>
        <taxon>Fungi</taxon>
        <taxon>Dikarya</taxon>
        <taxon>Ascomycota</taxon>
        <taxon>Pezizomycotina</taxon>
        <taxon>Pezizomycetes</taxon>
        <taxon>Pezizales</taxon>
        <taxon>Pyronemataceae</taxon>
        <taxon>Pyronema</taxon>
    </lineage>
</organism>
<protein>
    <submittedName>
        <fullName evidence="2">Uncharacterized protein</fullName>
    </submittedName>
</protein>